<dbReference type="Pfam" id="PF07728">
    <property type="entry name" value="AAA_5"/>
    <property type="match status" value="1"/>
</dbReference>
<sequence length="307" mass="34958">MLIILNFLRGEGIDEKLISEIECYRNFYKVNPDIKYRIPKPKYNYYGKEIWEEAITAVLCGENLLLVGPKASGKNVFAENLAAAFGRPIWDISFHVNTDFSSLVGADTFKNGQVIFRKGPIYECATLGGFGVLDEINMARNESIALLHAILDFRRIIDIPGYDRIPLEDAARFIATMNYGYAGTRELNEALVSRFMVIEMPTISSKNLMKLLKREFPNMKDKYLEQFIGLFKDLQKKSESSEISTKSVDLRGLISSIHLIDKGLKASEALKMGITNKSFDGFEREIIEDVIRLRIPERAERSEIFTD</sequence>
<name>A0ABS8N659_9CLOT</name>
<comment type="caution">
    <text evidence="2">The sequence shown here is derived from an EMBL/GenBank/DDBJ whole genome shotgun (WGS) entry which is preliminary data.</text>
</comment>
<feature type="domain" description="ATPase dynein-related AAA" evidence="1">
    <location>
        <begin position="63"/>
        <end position="195"/>
    </location>
</feature>
<evidence type="ECO:0000313" key="2">
    <source>
        <dbReference type="EMBL" id="MCC9294560.1"/>
    </source>
</evidence>
<keyword evidence="3" id="KW-1185">Reference proteome</keyword>
<dbReference type="PANTHER" id="PTHR42759">
    <property type="entry name" value="MOXR FAMILY PROTEIN"/>
    <property type="match status" value="1"/>
</dbReference>
<reference evidence="2" key="1">
    <citation type="submission" date="2021-11" db="EMBL/GenBank/DDBJ databases">
        <authorList>
            <person name="Qingchun L."/>
            <person name="Dong Z."/>
            <person name="Zongwei Q."/>
            <person name="Jia Z."/>
            <person name="Duotao L."/>
        </authorList>
    </citation>
    <scope>NUCLEOTIDE SEQUENCE</scope>
    <source>
        <strain evidence="2">WLY-B-L2</strain>
    </source>
</reference>
<dbReference type="InterPro" id="IPR027417">
    <property type="entry name" value="P-loop_NTPase"/>
</dbReference>
<evidence type="ECO:0000313" key="3">
    <source>
        <dbReference type="Proteomes" id="UP001165422"/>
    </source>
</evidence>
<evidence type="ECO:0000259" key="1">
    <source>
        <dbReference type="Pfam" id="PF07728"/>
    </source>
</evidence>
<dbReference type="EMBL" id="JAJJPB010000006">
    <property type="protein sequence ID" value="MCC9294560.1"/>
    <property type="molecule type" value="Genomic_DNA"/>
</dbReference>
<accession>A0ABS8N659</accession>
<dbReference type="SUPFAM" id="SSF52540">
    <property type="entry name" value="P-loop containing nucleoside triphosphate hydrolases"/>
    <property type="match status" value="1"/>
</dbReference>
<dbReference type="Gene3D" id="3.40.50.300">
    <property type="entry name" value="P-loop containing nucleotide triphosphate hydrolases"/>
    <property type="match status" value="1"/>
</dbReference>
<gene>
    <name evidence="2" type="ORF">LN736_06790</name>
</gene>
<dbReference type="Proteomes" id="UP001165422">
    <property type="component" value="Unassembled WGS sequence"/>
</dbReference>
<dbReference type="PANTHER" id="PTHR42759:SF1">
    <property type="entry name" value="MAGNESIUM-CHELATASE SUBUNIT CHLD"/>
    <property type="match status" value="1"/>
</dbReference>
<dbReference type="InterPro" id="IPR011704">
    <property type="entry name" value="ATPase_dyneun-rel_AAA"/>
</dbReference>
<organism evidence="2 3">
    <name type="scientific">Clostridium aromativorans</name>
    <dbReference type="NCBI Taxonomy" id="2836848"/>
    <lineage>
        <taxon>Bacteria</taxon>
        <taxon>Bacillati</taxon>
        <taxon>Bacillota</taxon>
        <taxon>Clostridia</taxon>
        <taxon>Eubacteriales</taxon>
        <taxon>Clostridiaceae</taxon>
        <taxon>Clostridium</taxon>
    </lineage>
</organism>
<proteinExistence type="predicted"/>
<dbReference type="InterPro" id="IPR050764">
    <property type="entry name" value="CbbQ/NirQ/NorQ/GpvN"/>
</dbReference>
<protein>
    <submittedName>
        <fullName evidence="2">AAA family ATPase</fullName>
    </submittedName>
</protein>